<keyword evidence="2" id="KW-1185">Reference proteome</keyword>
<reference evidence="1" key="1">
    <citation type="submission" date="2022-10" db="EMBL/GenBank/DDBJ databases">
        <title>The complete genomes of actinobacterial strains from the NBC collection.</title>
        <authorList>
            <person name="Joergensen T.S."/>
            <person name="Alvarez Arevalo M."/>
            <person name="Sterndorff E.B."/>
            <person name="Faurdal D."/>
            <person name="Vuksanovic O."/>
            <person name="Mourched A.-S."/>
            <person name="Charusanti P."/>
            <person name="Shaw S."/>
            <person name="Blin K."/>
            <person name="Weber T."/>
        </authorList>
    </citation>
    <scope>NUCLEOTIDE SEQUENCE</scope>
    <source>
        <strain evidence="1">NBC 01771</strain>
    </source>
</reference>
<dbReference type="Proteomes" id="UP001348369">
    <property type="component" value="Chromosome"/>
</dbReference>
<dbReference type="EMBL" id="CP109109">
    <property type="protein sequence ID" value="WSB96247.1"/>
    <property type="molecule type" value="Genomic_DNA"/>
</dbReference>
<protein>
    <submittedName>
        <fullName evidence="1">AAA family ATPase</fullName>
    </submittedName>
</protein>
<evidence type="ECO:0000313" key="2">
    <source>
        <dbReference type="Proteomes" id="UP001348369"/>
    </source>
</evidence>
<evidence type="ECO:0000313" key="1">
    <source>
        <dbReference type="EMBL" id="WSB96247.1"/>
    </source>
</evidence>
<gene>
    <name evidence="1" type="ORF">OG835_04040</name>
</gene>
<sequence>MLLERESELSRVGAALSAADEGTSSVILLCGPLGIGRSALLRRLPGVVSGTDVRVLRANAAPMERDFAFGVVRQLLDSLLSGASQADRERWAREPGRASGLMFGADDTPAGRPLAEDMPMGEAPDGAGVGGPAGAASEATLHGPRSLLADISEHARLLILVDDLQWVDIPSLRWLAYLTKRLRGLRVVLVCTLRDGDQGAGHALVREIAASSTQILRPAPLSHDATRAVIRERSGVPGDEEYVRACHEVTGGNPLFLMSLLLGMEARGHEPTADHADRVRALRPAGLRERLASYLRTRPRAVRDTAAAIAAFGGHGDPELITELAGLDEIGFGAARRALREAGLLADAREPRFIHRVVQDAIESAMTVAERERWHAAAADLLYRSGRPAEQVAAHLMAVTTFGRPWSVMVLRAAADTALRRGAPETAARYLRRALLGHRPQDESRARLLVELATAERGFDPEACQRHIVQAMPLLTTVRDRAAAALRIPPPLLGAVPPSTAALLRGVSDELGSPAELDGPAREMALRLEARLRHCGHENPGELASAMERLRELGEDPPLGSAAERELMAVLLFSGTLTGRLSAAEAARTGGRILEREPATSAGAHTALPLVVVTLFAAESVQDVGSWLSTEQQTRWQNATGADSVLLLAERAFVLVSQSRPTQAREYVERAMGSAETDWREASIMILSTVALELRDPALSERILARARRRRTAGLALTAALQILQASVDAQRGLRSRALESLLACGRQLDVSGWRNSALFPWRPHAIGLYQRLGDSRSALRLAEEELAWATAWGAPAGLGRALRLKGWLQGAQGVPLLREAVAVLRDSSFELELARTLVLLGRQLGSGPEAQAALREAGTLAAACGAPWLVERAEHGLGTASAPKTAVLTRSERRVITLVGRGLTNQEIAGELGVSSRAVEKHLTNSYRKLGISGRHELADALPA</sequence>
<name>A0ACD4ZEM2_9ACTN</name>
<proteinExistence type="predicted"/>
<accession>A0ACD4ZEM2</accession>
<organism evidence="1 2">
    <name type="scientific">Streptomyces scopuliridis</name>
    <dbReference type="NCBI Taxonomy" id="452529"/>
    <lineage>
        <taxon>Bacteria</taxon>
        <taxon>Bacillati</taxon>
        <taxon>Actinomycetota</taxon>
        <taxon>Actinomycetes</taxon>
        <taxon>Kitasatosporales</taxon>
        <taxon>Streptomycetaceae</taxon>
        <taxon>Streptomyces</taxon>
    </lineage>
</organism>